<comment type="similarity">
    <text evidence="1">Belongs to the carbon-nitrogen hydrolase superfamily. BTD/VNN family.</text>
</comment>
<dbReference type="InterPro" id="IPR036526">
    <property type="entry name" value="C-N_Hydrolase_sf"/>
</dbReference>
<name>A9V7A5_MONBE</name>
<dbReference type="STRING" id="81824.A9V7A5"/>
<dbReference type="GeneID" id="5893849"/>
<organism evidence="4 5">
    <name type="scientific">Monosiga brevicollis</name>
    <name type="common">Choanoflagellate</name>
    <dbReference type="NCBI Taxonomy" id="81824"/>
    <lineage>
        <taxon>Eukaryota</taxon>
        <taxon>Choanoflagellata</taxon>
        <taxon>Craspedida</taxon>
        <taxon>Salpingoecidae</taxon>
        <taxon>Monosiga</taxon>
    </lineage>
</organism>
<evidence type="ECO:0000256" key="1">
    <source>
        <dbReference type="ARBA" id="ARBA00008225"/>
    </source>
</evidence>
<feature type="chain" id="PRO_5002742761" description="CN hydrolase domain-containing protein" evidence="2">
    <location>
        <begin position="23"/>
        <end position="272"/>
    </location>
</feature>
<evidence type="ECO:0000256" key="2">
    <source>
        <dbReference type="SAM" id="SignalP"/>
    </source>
</evidence>
<feature type="domain" description="CN hydrolase" evidence="3">
    <location>
        <begin position="23"/>
        <end position="272"/>
    </location>
</feature>
<dbReference type="Gene3D" id="3.60.110.10">
    <property type="entry name" value="Carbon-nitrogen hydrolase"/>
    <property type="match status" value="1"/>
</dbReference>
<keyword evidence="5" id="KW-1185">Reference proteome</keyword>
<protein>
    <recommendedName>
        <fullName evidence="3">CN hydrolase domain-containing protein</fullName>
    </recommendedName>
</protein>
<dbReference type="KEGG" id="mbr:MONBRDRAFT_33759"/>
<dbReference type="RefSeq" id="XP_001748595.1">
    <property type="nucleotide sequence ID" value="XM_001748543.1"/>
</dbReference>
<dbReference type="PANTHER" id="PTHR10609">
    <property type="entry name" value="BIOTINIDASE-RELATED"/>
    <property type="match status" value="1"/>
</dbReference>
<dbReference type="InParanoid" id="A9V7A5"/>
<evidence type="ECO:0000313" key="4">
    <source>
        <dbReference type="EMBL" id="EDQ86482.1"/>
    </source>
</evidence>
<reference evidence="4 5" key="1">
    <citation type="journal article" date="2008" name="Nature">
        <title>The genome of the choanoflagellate Monosiga brevicollis and the origin of metazoans.</title>
        <authorList>
            <consortium name="JGI Sequencing"/>
            <person name="King N."/>
            <person name="Westbrook M.J."/>
            <person name="Young S.L."/>
            <person name="Kuo A."/>
            <person name="Abedin M."/>
            <person name="Chapman J."/>
            <person name="Fairclough S."/>
            <person name="Hellsten U."/>
            <person name="Isogai Y."/>
            <person name="Letunic I."/>
            <person name="Marr M."/>
            <person name="Pincus D."/>
            <person name="Putnam N."/>
            <person name="Rokas A."/>
            <person name="Wright K.J."/>
            <person name="Zuzow R."/>
            <person name="Dirks W."/>
            <person name="Good M."/>
            <person name="Goodstein D."/>
            <person name="Lemons D."/>
            <person name="Li W."/>
            <person name="Lyons J.B."/>
            <person name="Morris A."/>
            <person name="Nichols S."/>
            <person name="Richter D.J."/>
            <person name="Salamov A."/>
            <person name="Bork P."/>
            <person name="Lim W.A."/>
            <person name="Manning G."/>
            <person name="Miller W.T."/>
            <person name="McGinnis W."/>
            <person name="Shapiro H."/>
            <person name="Tjian R."/>
            <person name="Grigoriev I.V."/>
            <person name="Rokhsar D."/>
        </authorList>
    </citation>
    <scope>NUCLEOTIDE SEQUENCE [LARGE SCALE GENOMIC DNA]</scope>
    <source>
        <strain evidence="5">MX1 / ATCC 50154</strain>
    </source>
</reference>
<dbReference type="InterPro" id="IPR040154">
    <property type="entry name" value="Biotinidase/VNN"/>
</dbReference>
<dbReference type="PANTHER" id="PTHR10609:SF27">
    <property type="entry name" value="CN HYDROLASE DOMAIN-CONTAINING PROTEIN-RELATED"/>
    <property type="match status" value="1"/>
</dbReference>
<feature type="signal peptide" evidence="2">
    <location>
        <begin position="1"/>
        <end position="22"/>
    </location>
</feature>
<dbReference type="Pfam" id="PF00795">
    <property type="entry name" value="CN_hydrolase"/>
    <property type="match status" value="1"/>
</dbReference>
<gene>
    <name evidence="4" type="ORF">MONBRDRAFT_33759</name>
</gene>
<dbReference type="EMBL" id="CH991565">
    <property type="protein sequence ID" value="EDQ86482.1"/>
    <property type="molecule type" value="Genomic_DNA"/>
</dbReference>
<sequence>MAPPMALMMLMMMVVVVPVAAGLRVAAVQHTVVADDAGAPQWTNLPAYFDSLQAAGEQGVEVVVFPEFGLFGPDFDKSCSKPSAPMPWCLPLLEAPIGALPCTNSSWNSIVRNMSCHVREANLTAMFDVCETANNGTAYNTALVFGPDGAIVTAYRKMHPWFENCFAAADNNEITLRFPTHPEPIGIFVCKDILYKTPGPELVAKGIKTFLYTVALSVVGAEAVSLWSKEYNATVVSSNLGLGQSGVFRDGQRLTPAPSSKPGSDVLVIYDL</sequence>
<dbReference type="OMA" id="CHVREAN"/>
<keyword evidence="2" id="KW-0732">Signal</keyword>
<dbReference type="AlphaFoldDB" id="A9V7A5"/>
<dbReference type="Proteomes" id="UP000001357">
    <property type="component" value="Unassembled WGS sequence"/>
</dbReference>
<evidence type="ECO:0000259" key="3">
    <source>
        <dbReference type="PROSITE" id="PS50263"/>
    </source>
</evidence>
<dbReference type="InterPro" id="IPR003010">
    <property type="entry name" value="C-N_Hydrolase"/>
</dbReference>
<accession>A9V7A5</accession>
<proteinExistence type="inferred from homology"/>
<dbReference type="SUPFAM" id="SSF56317">
    <property type="entry name" value="Carbon-nitrogen hydrolase"/>
    <property type="match status" value="1"/>
</dbReference>
<evidence type="ECO:0000313" key="5">
    <source>
        <dbReference type="Proteomes" id="UP000001357"/>
    </source>
</evidence>
<dbReference type="PROSITE" id="PS50263">
    <property type="entry name" value="CN_HYDROLASE"/>
    <property type="match status" value="1"/>
</dbReference>